<evidence type="ECO:0000313" key="2">
    <source>
        <dbReference type="Proteomes" id="UP000602198"/>
    </source>
</evidence>
<dbReference type="RefSeq" id="WP_201948504.1">
    <property type="nucleotide sequence ID" value="NZ_JAERRJ010000006.1"/>
</dbReference>
<sequence>MGDDRWSAGHAPHQAVPVGRRIEFRRTQRRLSRRAVANLVGRSEEWLRLIESGRLRLDSIEATIRLAEVLQIADFRELIDRPVPPERPTPAAAELVSALRPAILDHPGLADAMAATDMPATDWPAELLRCEQLWSRSRDRFTQTARFLPRVLVAARGWHWRTGGGDTTELLIGAYHLCRQVLSAMGAHDLALLVADRAVAATSGQDRPAVLAASAWHMSEALLPLHPAACRDFALATAQFVGQELIDEIALRGALQLVAAKAAATAADSMAADHLLTAAARTAHRLEGAHVACGVAFGPDEIALTRMEIALAAGDFDSVIAVATGLDGAESEPAGRRARYHILVATALAGRGDDVGAVYALVRAAEASPEDVRYDADAVRTLKQLLRDDNRMLRRELERLTELADLGGAR</sequence>
<dbReference type="InterPro" id="IPR010982">
    <property type="entry name" value="Lambda_DNA-bd_dom_sf"/>
</dbReference>
<dbReference type="Pfam" id="PF13560">
    <property type="entry name" value="HTH_31"/>
    <property type="match status" value="1"/>
</dbReference>
<reference evidence="1 2" key="1">
    <citation type="submission" date="2021-01" db="EMBL/GenBank/DDBJ databases">
        <title>WGS of actinomycetes isolated from Thailand.</title>
        <authorList>
            <person name="Thawai C."/>
        </authorList>
    </citation>
    <scope>NUCLEOTIDE SEQUENCE [LARGE SCALE GENOMIC DNA]</scope>
    <source>
        <strain evidence="1 2">LPG 2</strain>
    </source>
</reference>
<dbReference type="Gene3D" id="1.10.260.40">
    <property type="entry name" value="lambda repressor-like DNA-binding domains"/>
    <property type="match status" value="1"/>
</dbReference>
<evidence type="ECO:0000313" key="1">
    <source>
        <dbReference type="EMBL" id="MBL1075903.1"/>
    </source>
</evidence>
<dbReference type="SUPFAM" id="SSF47413">
    <property type="entry name" value="lambda repressor-like DNA-binding domains"/>
    <property type="match status" value="1"/>
</dbReference>
<dbReference type="EMBL" id="JAERRJ010000006">
    <property type="protein sequence ID" value="MBL1075903.1"/>
    <property type="molecule type" value="Genomic_DNA"/>
</dbReference>
<accession>A0ABS1M5I1</accession>
<dbReference type="Proteomes" id="UP000602198">
    <property type="component" value="Unassembled WGS sequence"/>
</dbReference>
<protein>
    <submittedName>
        <fullName evidence="1">Helix-turn-helix domain-containing protein</fullName>
    </submittedName>
</protein>
<name>A0ABS1M5I1_9NOCA</name>
<gene>
    <name evidence="1" type="ORF">JK358_16015</name>
</gene>
<keyword evidence="2" id="KW-1185">Reference proteome</keyword>
<proteinExistence type="predicted"/>
<comment type="caution">
    <text evidence="1">The sequence shown here is derived from an EMBL/GenBank/DDBJ whole genome shotgun (WGS) entry which is preliminary data.</text>
</comment>
<organism evidence="1 2">
    <name type="scientific">Nocardia acididurans</name>
    <dbReference type="NCBI Taxonomy" id="2802282"/>
    <lineage>
        <taxon>Bacteria</taxon>
        <taxon>Bacillati</taxon>
        <taxon>Actinomycetota</taxon>
        <taxon>Actinomycetes</taxon>
        <taxon>Mycobacteriales</taxon>
        <taxon>Nocardiaceae</taxon>
        <taxon>Nocardia</taxon>
    </lineage>
</organism>